<name>A0ABQ8MAM5_LABRO</name>
<keyword evidence="1 3" id="KW-0728">SH3 domain</keyword>
<evidence type="ECO:0000256" key="2">
    <source>
        <dbReference type="ARBA" id="ARBA00022553"/>
    </source>
</evidence>
<proteinExistence type="predicted"/>
<dbReference type="InterPro" id="IPR036028">
    <property type="entry name" value="SH3-like_dom_sf"/>
</dbReference>
<gene>
    <name evidence="6" type="ORF">H4Q32_023518</name>
</gene>
<organism evidence="6 7">
    <name type="scientific">Labeo rohita</name>
    <name type="common">Indian major carp</name>
    <name type="synonym">Cyprinus rohita</name>
    <dbReference type="NCBI Taxonomy" id="84645"/>
    <lineage>
        <taxon>Eukaryota</taxon>
        <taxon>Metazoa</taxon>
        <taxon>Chordata</taxon>
        <taxon>Craniata</taxon>
        <taxon>Vertebrata</taxon>
        <taxon>Euteleostomi</taxon>
        <taxon>Actinopterygii</taxon>
        <taxon>Neopterygii</taxon>
        <taxon>Teleostei</taxon>
        <taxon>Ostariophysi</taxon>
        <taxon>Cypriniformes</taxon>
        <taxon>Cyprinidae</taxon>
        <taxon>Labeoninae</taxon>
        <taxon>Labeonini</taxon>
        <taxon>Labeo</taxon>
    </lineage>
</organism>
<sequence length="551" mass="61713">MSVYFTALQEENVDVKALRAKFHAQLEMAASGGGTGVRPHAVGALPESLTNGALRNKTSAVPPRPVLPVSAHNEAEMFPSGPQGVFPRPPPSHRLGAQESPPSNRIKLTGELLQRKILQQHGDMKAPSTLKPPLPSQRSVSEVAPLRKPLPNVGPRPSKPRRPPHVNLEHLRRKAPAVLPKRNTEPQSSKGPARPPNKPGNLTSSFSELEDYDDISALPPPPPTPPKPRDSWTDGFPSQHEDSDQEIYEDPDRKPKETKKTELDKRELKEKQKLENEYRKRFKVPILSASRTSRMCVRVRFLQMLTGRSPCLCAQLNGPIEVIHMARVREDWQGGKNDLSVRQGDSVEIIRVNNNPGGKKQEYSRGCKRVFTVAVGYISNSCVDVDYEEVKRKILGQAAPTFHPSAGRPVNPEVYDDIGSNDQLDSSFHSDDVYDDVDQDFPPPPPEIRSKQQEKDEKDLRKRFKFEGPIRVLYTMMVDPNASLKKAGSKDLPVVRGEILDVIQETSKKQLLCRNKQGKYGYVPLNYLLHEENEVYDDIDTASDIYDNDDS</sequence>
<keyword evidence="2" id="KW-0597">Phosphoprotein</keyword>
<feature type="region of interest" description="Disordered" evidence="4">
    <location>
        <begin position="400"/>
        <end position="460"/>
    </location>
</feature>
<feature type="region of interest" description="Disordered" evidence="4">
    <location>
        <begin position="79"/>
        <end position="104"/>
    </location>
</feature>
<feature type="region of interest" description="Disordered" evidence="4">
    <location>
        <begin position="123"/>
        <end position="267"/>
    </location>
</feature>
<dbReference type="InterPro" id="IPR029294">
    <property type="entry name" value="hSH3"/>
</dbReference>
<dbReference type="Pfam" id="PF14603">
    <property type="entry name" value="hSH3"/>
    <property type="match status" value="1"/>
</dbReference>
<feature type="compositionally biased region" description="Basic and acidic residues" evidence="4">
    <location>
        <begin position="250"/>
        <end position="267"/>
    </location>
</feature>
<dbReference type="PROSITE" id="PS50002">
    <property type="entry name" value="SH3"/>
    <property type="match status" value="1"/>
</dbReference>
<dbReference type="EMBL" id="JACTAM010000011">
    <property type="protein sequence ID" value="KAI2659246.1"/>
    <property type="molecule type" value="Genomic_DNA"/>
</dbReference>
<dbReference type="PANTHER" id="PTHR16830:SF11">
    <property type="entry name" value="PML-RARA-REGULATED ADAPTER MOLECULE 1"/>
    <property type="match status" value="1"/>
</dbReference>
<evidence type="ECO:0000256" key="1">
    <source>
        <dbReference type="ARBA" id="ARBA00022443"/>
    </source>
</evidence>
<dbReference type="Gene3D" id="2.30.30.40">
    <property type="entry name" value="SH3 Domains"/>
    <property type="match status" value="2"/>
</dbReference>
<evidence type="ECO:0000256" key="3">
    <source>
        <dbReference type="PROSITE-ProRule" id="PRU00192"/>
    </source>
</evidence>
<dbReference type="Proteomes" id="UP000830375">
    <property type="component" value="Unassembled WGS sequence"/>
</dbReference>
<reference evidence="6 7" key="1">
    <citation type="submission" date="2022-01" db="EMBL/GenBank/DDBJ databases">
        <title>A high-quality chromosome-level genome assembly of rohu carp, Labeo rohita.</title>
        <authorList>
            <person name="Arick M.A. II"/>
            <person name="Hsu C.-Y."/>
            <person name="Magbanua Z."/>
            <person name="Pechanova O."/>
            <person name="Grover C."/>
            <person name="Miller E."/>
            <person name="Thrash A."/>
            <person name="Ezzel L."/>
            <person name="Alam S."/>
            <person name="Benzie J."/>
            <person name="Hamilton M."/>
            <person name="Karsi A."/>
            <person name="Lawrence M.L."/>
            <person name="Peterson D.G."/>
        </authorList>
    </citation>
    <scope>NUCLEOTIDE SEQUENCE [LARGE SCALE GENOMIC DNA]</scope>
    <source>
        <strain evidence="7">BAU-BD-2019</strain>
        <tissue evidence="6">Blood</tissue>
    </source>
</reference>
<dbReference type="InterPro" id="IPR043443">
    <property type="entry name" value="FYB1/2-like"/>
</dbReference>
<dbReference type="SUPFAM" id="SSF50044">
    <property type="entry name" value="SH3-domain"/>
    <property type="match status" value="1"/>
</dbReference>
<dbReference type="SMART" id="SM00326">
    <property type="entry name" value="SH3"/>
    <property type="match status" value="2"/>
</dbReference>
<protein>
    <submittedName>
        <fullName evidence="6">FYN-binding protein 1</fullName>
    </submittedName>
</protein>
<evidence type="ECO:0000256" key="4">
    <source>
        <dbReference type="SAM" id="MobiDB-lite"/>
    </source>
</evidence>
<feature type="domain" description="SH3" evidence="5">
    <location>
        <begin position="465"/>
        <end position="533"/>
    </location>
</feature>
<dbReference type="PANTHER" id="PTHR16830">
    <property type="entry name" value="SH2 CONTAINING ADAPTOR PRAM-1 RELATED"/>
    <property type="match status" value="1"/>
</dbReference>
<accession>A0ABQ8MAM5</accession>
<feature type="compositionally biased region" description="Basic and acidic residues" evidence="4">
    <location>
        <begin position="448"/>
        <end position="460"/>
    </location>
</feature>
<evidence type="ECO:0000313" key="6">
    <source>
        <dbReference type="EMBL" id="KAI2659246.1"/>
    </source>
</evidence>
<comment type="caution">
    <text evidence="6">The sequence shown here is derived from an EMBL/GenBank/DDBJ whole genome shotgun (WGS) entry which is preliminary data.</text>
</comment>
<dbReference type="InterPro" id="IPR001452">
    <property type="entry name" value="SH3_domain"/>
</dbReference>
<evidence type="ECO:0000259" key="5">
    <source>
        <dbReference type="PROSITE" id="PS50002"/>
    </source>
</evidence>
<keyword evidence="7" id="KW-1185">Reference proteome</keyword>
<evidence type="ECO:0000313" key="7">
    <source>
        <dbReference type="Proteomes" id="UP000830375"/>
    </source>
</evidence>